<protein>
    <submittedName>
        <fullName evidence="2">Uncharacterized protein</fullName>
    </submittedName>
</protein>
<reference evidence="2 3" key="1">
    <citation type="submission" date="2018-03" db="EMBL/GenBank/DDBJ databases">
        <authorList>
            <person name="Fogelqvist J."/>
        </authorList>
    </citation>
    <scope>NUCLEOTIDE SEQUENCE [LARGE SCALE GENOMIC DNA]</scope>
</reference>
<dbReference type="AlphaFoldDB" id="A0A3P3YB01"/>
<name>A0A3P3YB01_PLABS</name>
<feature type="compositionally biased region" description="Low complexity" evidence="1">
    <location>
        <begin position="37"/>
        <end position="46"/>
    </location>
</feature>
<keyword evidence="2" id="KW-0496">Mitochondrion</keyword>
<dbReference type="EMBL" id="OVEO01000007">
    <property type="protein sequence ID" value="SPQ97355.1"/>
    <property type="molecule type" value="Genomic_DNA"/>
</dbReference>
<accession>A0A3P3YB01</accession>
<sequence length="130" mass="13713">MDARGSQTSSAASDATSYNDSASTGRPTTPRTRKGSGSKLSSIGSSDTAVAGRFTISDIGVSSTVAPEGVTTSSSVSLEGRTMTGSDPMRLLSALQYSVQTLVDENRRLKEEIAWLRKINVQNDLGRQPK</sequence>
<dbReference type="Proteomes" id="UP000290189">
    <property type="component" value="Unassembled WGS sequence"/>
</dbReference>
<feature type="region of interest" description="Disordered" evidence="1">
    <location>
        <begin position="1"/>
        <end position="47"/>
    </location>
</feature>
<feature type="compositionally biased region" description="Low complexity" evidence="1">
    <location>
        <begin position="1"/>
        <end position="30"/>
    </location>
</feature>
<organism evidence="2 3">
    <name type="scientific">Plasmodiophora brassicae</name>
    <name type="common">Clubroot disease agent</name>
    <dbReference type="NCBI Taxonomy" id="37360"/>
    <lineage>
        <taxon>Eukaryota</taxon>
        <taxon>Sar</taxon>
        <taxon>Rhizaria</taxon>
        <taxon>Endomyxa</taxon>
        <taxon>Phytomyxea</taxon>
        <taxon>Plasmodiophorida</taxon>
        <taxon>Plasmodiophoridae</taxon>
        <taxon>Plasmodiophora</taxon>
    </lineage>
</organism>
<evidence type="ECO:0000313" key="2">
    <source>
        <dbReference type="EMBL" id="SPQ97355.1"/>
    </source>
</evidence>
<evidence type="ECO:0000256" key="1">
    <source>
        <dbReference type="SAM" id="MobiDB-lite"/>
    </source>
</evidence>
<geneLocation type="mitochondrion" evidence="2"/>
<proteinExistence type="predicted"/>
<evidence type="ECO:0000313" key="3">
    <source>
        <dbReference type="Proteomes" id="UP000290189"/>
    </source>
</evidence>
<gene>
    <name evidence="2" type="ORF">PLBR_LOCUS4570</name>
</gene>